<dbReference type="EMBL" id="LGHJ01000017">
    <property type="protein sequence ID" value="KPL74611.1"/>
    <property type="molecule type" value="Genomic_DNA"/>
</dbReference>
<evidence type="ECO:0000313" key="2">
    <source>
        <dbReference type="EMBL" id="KPL74611.1"/>
    </source>
</evidence>
<comment type="caution">
    <text evidence="2">The sequence shown here is derived from an EMBL/GenBank/DDBJ whole genome shotgun (WGS) entry which is preliminary data.</text>
</comment>
<reference evidence="2 3" key="1">
    <citation type="submission" date="2015-07" db="EMBL/GenBank/DDBJ databases">
        <title>Draft genome of Bellilinea caldifistulae DSM 17877.</title>
        <authorList>
            <person name="Hemp J."/>
            <person name="Ward L.M."/>
            <person name="Pace L.A."/>
            <person name="Fischer W.W."/>
        </authorList>
    </citation>
    <scope>NUCLEOTIDE SEQUENCE [LARGE SCALE GENOMIC DNA]</scope>
    <source>
        <strain evidence="2 3">GOMI-1</strain>
    </source>
</reference>
<keyword evidence="1" id="KW-0472">Membrane</keyword>
<organism evidence="2 3">
    <name type="scientific">Bellilinea caldifistulae</name>
    <dbReference type="NCBI Taxonomy" id="360411"/>
    <lineage>
        <taxon>Bacteria</taxon>
        <taxon>Bacillati</taxon>
        <taxon>Chloroflexota</taxon>
        <taxon>Anaerolineae</taxon>
        <taxon>Anaerolineales</taxon>
        <taxon>Anaerolineaceae</taxon>
        <taxon>Bellilinea</taxon>
    </lineage>
</organism>
<proteinExistence type="predicted"/>
<protein>
    <submittedName>
        <fullName evidence="2">Uncharacterized protein</fullName>
    </submittedName>
</protein>
<evidence type="ECO:0000313" key="3">
    <source>
        <dbReference type="Proteomes" id="UP000050514"/>
    </source>
</evidence>
<name>A0A0P6X154_9CHLR</name>
<dbReference type="AlphaFoldDB" id="A0A0P6X154"/>
<sequence>MKFIVVILKLIGWVVKTTVILAICSSILFVAYKGNQPMQVPEAPKGMTYFEFVADRIDAAKTAEPSRCGWGMMLSLATLGPIYSFVYTEVGIHPDGALARGTAPDPDIPKEVANAKWYEMPGIWWNTIERLSWTMVGKQSVYGCNFRSVQYTNN</sequence>
<keyword evidence="1" id="KW-0812">Transmembrane</keyword>
<feature type="transmembrane region" description="Helical" evidence="1">
    <location>
        <begin position="6"/>
        <end position="32"/>
    </location>
</feature>
<dbReference type="OrthoDB" id="165670at2"/>
<dbReference type="Proteomes" id="UP000050514">
    <property type="component" value="Unassembled WGS sequence"/>
</dbReference>
<gene>
    <name evidence="2" type="ORF">AC812_12540</name>
</gene>
<dbReference type="RefSeq" id="WP_061918983.1">
    <property type="nucleotide sequence ID" value="NZ_DF967971.1"/>
</dbReference>
<accession>A0A0P6X154</accession>
<keyword evidence="3" id="KW-1185">Reference proteome</keyword>
<keyword evidence="1" id="KW-1133">Transmembrane helix</keyword>
<evidence type="ECO:0000256" key="1">
    <source>
        <dbReference type="SAM" id="Phobius"/>
    </source>
</evidence>